<dbReference type="EMBL" id="BK015631">
    <property type="protein sequence ID" value="DAE16817.1"/>
    <property type="molecule type" value="Genomic_DNA"/>
</dbReference>
<dbReference type="Pfam" id="PF24753">
    <property type="entry name" value="DUF7698"/>
    <property type="match status" value="1"/>
</dbReference>
<proteinExistence type="predicted"/>
<evidence type="ECO:0000259" key="1">
    <source>
        <dbReference type="Pfam" id="PF24753"/>
    </source>
</evidence>
<name>A0A8S5QDD5_9CAUD</name>
<reference evidence="2" key="1">
    <citation type="journal article" date="2021" name="Proc. Natl. Acad. Sci. U.S.A.">
        <title>A Catalog of Tens of Thousands of Viruses from Human Metagenomes Reveals Hidden Associations with Chronic Diseases.</title>
        <authorList>
            <person name="Tisza M.J."/>
            <person name="Buck C.B."/>
        </authorList>
    </citation>
    <scope>NUCLEOTIDE SEQUENCE</scope>
    <source>
        <strain evidence="2">CtVii20</strain>
    </source>
</reference>
<sequence>MKNAIYEKLAQDWKEHRIPKGEWNPEVLWAYKNTYAKNEHLDFKDLVEEEKIPALVKELRRVGINEFTISSSWGDLVSRLAVWQAEGARICGITTVLYEGTGIEPTEEKHAALLMKI</sequence>
<feature type="domain" description="DUF7698" evidence="1">
    <location>
        <begin position="7"/>
        <end position="101"/>
    </location>
</feature>
<evidence type="ECO:0000313" key="2">
    <source>
        <dbReference type="EMBL" id="DAE16817.1"/>
    </source>
</evidence>
<dbReference type="InterPro" id="IPR056115">
    <property type="entry name" value="DUF7698"/>
</dbReference>
<organism evidence="2">
    <name type="scientific">Siphoviridae sp. ctVii20</name>
    <dbReference type="NCBI Taxonomy" id="2825533"/>
    <lineage>
        <taxon>Viruses</taxon>
        <taxon>Duplodnaviria</taxon>
        <taxon>Heunggongvirae</taxon>
        <taxon>Uroviricota</taxon>
        <taxon>Caudoviricetes</taxon>
    </lineage>
</organism>
<protein>
    <recommendedName>
        <fullName evidence="1">DUF7698 domain-containing protein</fullName>
    </recommendedName>
</protein>
<accession>A0A8S5QDD5</accession>